<dbReference type="GO" id="GO:0019899">
    <property type="term" value="F:enzyme binding"/>
    <property type="evidence" value="ECO:0007669"/>
    <property type="project" value="UniProtKB-ARBA"/>
</dbReference>
<keyword evidence="11 13" id="KW-1015">Disulfide bond</keyword>
<dbReference type="GO" id="GO:0051604">
    <property type="term" value="P:protein maturation"/>
    <property type="evidence" value="ECO:0007669"/>
    <property type="project" value="UniProtKB-ARBA"/>
</dbReference>
<dbReference type="PANTHER" id="PTHR19282:SF544">
    <property type="entry name" value="TETRASPANIN"/>
    <property type="match status" value="1"/>
</dbReference>
<dbReference type="Gene3D" id="1.10.1450.10">
    <property type="entry name" value="Tetraspanin"/>
    <property type="match status" value="1"/>
</dbReference>
<evidence type="ECO:0000256" key="1">
    <source>
        <dbReference type="ARBA" id="ARBA00004496"/>
    </source>
</evidence>
<dbReference type="KEGG" id="hazt:108664890"/>
<evidence type="ECO:0000256" key="6">
    <source>
        <dbReference type="ARBA" id="ARBA00022490"/>
    </source>
</evidence>
<feature type="transmembrane region" description="Helical" evidence="14">
    <location>
        <begin position="56"/>
        <end position="77"/>
    </location>
</feature>
<evidence type="ECO:0000256" key="14">
    <source>
        <dbReference type="RuleBase" id="RU361218"/>
    </source>
</evidence>
<dbReference type="OMA" id="WKSREIM"/>
<dbReference type="PIRSF" id="PIRSF002419">
    <property type="entry name" value="Tetraspanin"/>
    <property type="match status" value="1"/>
</dbReference>
<keyword evidence="9 14" id="KW-1133">Transmembrane helix</keyword>
<dbReference type="GO" id="GO:0005886">
    <property type="term" value="C:plasma membrane"/>
    <property type="evidence" value="ECO:0007669"/>
    <property type="project" value="UniProtKB-SubCell"/>
</dbReference>
<evidence type="ECO:0000313" key="15">
    <source>
        <dbReference type="Proteomes" id="UP000694843"/>
    </source>
</evidence>
<comment type="similarity">
    <text evidence="4 14">Belongs to the tetraspanin (TM4SF) family.</text>
</comment>
<evidence type="ECO:0000256" key="9">
    <source>
        <dbReference type="ARBA" id="ARBA00022989"/>
    </source>
</evidence>
<accession>A0A8B7N0P4</accession>
<dbReference type="GO" id="GO:0072659">
    <property type="term" value="P:protein localization to plasma membrane"/>
    <property type="evidence" value="ECO:0007669"/>
    <property type="project" value="UniProtKB-ARBA"/>
</dbReference>
<evidence type="ECO:0000256" key="10">
    <source>
        <dbReference type="ARBA" id="ARBA00023136"/>
    </source>
</evidence>
<dbReference type="GeneID" id="108664890"/>
<evidence type="ECO:0000256" key="4">
    <source>
        <dbReference type="ARBA" id="ARBA00006840"/>
    </source>
</evidence>
<dbReference type="InterPro" id="IPR008952">
    <property type="entry name" value="Tetraspanin_EC2_sf"/>
</dbReference>
<evidence type="ECO:0000256" key="7">
    <source>
        <dbReference type="ARBA" id="ARBA00022692"/>
    </source>
</evidence>
<dbReference type="RefSeq" id="XP_018007073.2">
    <property type="nucleotide sequence ID" value="XM_018151584.2"/>
</dbReference>
<dbReference type="PANTHER" id="PTHR19282">
    <property type="entry name" value="TETRASPANIN"/>
    <property type="match status" value="1"/>
</dbReference>
<comment type="subcellular location">
    <subcellularLocation>
        <location evidence="2">Cell junction</location>
        <location evidence="2">Adherens junction</location>
    </subcellularLocation>
    <subcellularLocation>
        <location evidence="3">Cell membrane</location>
        <topology evidence="3">Multi-pass membrane protein</topology>
    </subcellularLocation>
    <subcellularLocation>
        <location evidence="1">Cytoplasm</location>
    </subcellularLocation>
    <subcellularLocation>
        <location evidence="14">Membrane</location>
        <topology evidence="14">Multi-pass membrane protein</topology>
    </subcellularLocation>
</comment>
<feature type="transmembrane region" description="Helical" evidence="14">
    <location>
        <begin position="97"/>
        <end position="118"/>
    </location>
</feature>
<keyword evidence="15" id="KW-1185">Reference proteome</keyword>
<dbReference type="SUPFAM" id="SSF48652">
    <property type="entry name" value="Tetraspanin"/>
    <property type="match status" value="1"/>
</dbReference>
<dbReference type="FunFam" id="1.10.1450.10:FF:000007">
    <property type="entry name" value="Tetraspanin"/>
    <property type="match status" value="1"/>
</dbReference>
<evidence type="ECO:0000256" key="11">
    <source>
        <dbReference type="ARBA" id="ARBA00023157"/>
    </source>
</evidence>
<keyword evidence="12" id="KW-0325">Glycoprotein</keyword>
<evidence type="ECO:0000256" key="12">
    <source>
        <dbReference type="ARBA" id="ARBA00023180"/>
    </source>
</evidence>
<organism evidence="15 16">
    <name type="scientific">Hyalella azteca</name>
    <name type="common">Amphipod</name>
    <dbReference type="NCBI Taxonomy" id="294128"/>
    <lineage>
        <taxon>Eukaryota</taxon>
        <taxon>Metazoa</taxon>
        <taxon>Ecdysozoa</taxon>
        <taxon>Arthropoda</taxon>
        <taxon>Crustacea</taxon>
        <taxon>Multicrustacea</taxon>
        <taxon>Malacostraca</taxon>
        <taxon>Eumalacostraca</taxon>
        <taxon>Peracarida</taxon>
        <taxon>Amphipoda</taxon>
        <taxon>Senticaudata</taxon>
        <taxon>Talitrida</taxon>
        <taxon>Talitroidea</taxon>
        <taxon>Hyalellidae</taxon>
        <taxon>Hyalella</taxon>
    </lineage>
</organism>
<dbReference type="InterPro" id="IPR000301">
    <property type="entry name" value="Tetraspanin_animals"/>
</dbReference>
<feature type="transmembrane region" description="Helical" evidence="14">
    <location>
        <begin position="20"/>
        <end position="44"/>
    </location>
</feature>
<dbReference type="Proteomes" id="UP000694843">
    <property type="component" value="Unplaced"/>
</dbReference>
<evidence type="ECO:0000256" key="8">
    <source>
        <dbReference type="ARBA" id="ARBA00022949"/>
    </source>
</evidence>
<keyword evidence="7 14" id="KW-0812">Transmembrane</keyword>
<evidence type="ECO:0000256" key="13">
    <source>
        <dbReference type="PIRSR" id="PIRSR002419-1"/>
    </source>
</evidence>
<keyword evidence="6" id="KW-0963">Cytoplasm</keyword>
<name>A0A8B7N0P4_HYAAZ</name>
<keyword evidence="8" id="KW-0965">Cell junction</keyword>
<gene>
    <name evidence="16" type="primary">LOC108664890</name>
</gene>
<evidence type="ECO:0000256" key="5">
    <source>
        <dbReference type="ARBA" id="ARBA00022475"/>
    </source>
</evidence>
<keyword evidence="10 14" id="KW-0472">Membrane</keyword>
<dbReference type="GO" id="GO:0005912">
    <property type="term" value="C:adherens junction"/>
    <property type="evidence" value="ECO:0007669"/>
    <property type="project" value="UniProtKB-SubCell"/>
</dbReference>
<dbReference type="InterPro" id="IPR018499">
    <property type="entry name" value="Tetraspanin/Peripherin"/>
</dbReference>
<reference evidence="16" key="1">
    <citation type="submission" date="2025-08" db="UniProtKB">
        <authorList>
            <consortium name="RefSeq"/>
        </authorList>
    </citation>
    <scope>IDENTIFICATION</scope>
    <source>
        <tissue evidence="16">Whole organism</tissue>
    </source>
</reference>
<dbReference type="OrthoDB" id="2014092at2759"/>
<sequence length="300" mass="33533">MSQGRNHSHISSCLKWTLFMFNFIFWVCGLLLSAAGAYGMYFTAVESWDGKGSLETAYIVITDLSGVLLALGAIIWIVSFSGCVGALRENLCLLRLYFWSVTIFLILELIIAIAFLVFPWKSREIMELILSERLIEDYRESDNTKDLVDTLQMKVGCCGMTSQGYLDWNNNEYFNCSVGNPSPERCGVPHSCCLSWSMGGQRDMMCGYNMQSLKESEASDVINTRGCMSAIIQLLENNLYVAAGVIFAITLFQMYVTHQAKTLLDQIELQRARFYAPPARVLANGHSYGKLPLLAGPPVL</sequence>
<keyword evidence="5" id="KW-1003">Cell membrane</keyword>
<evidence type="ECO:0000313" key="16">
    <source>
        <dbReference type="RefSeq" id="XP_018007073.2"/>
    </source>
</evidence>
<dbReference type="GO" id="GO:0065003">
    <property type="term" value="P:protein-containing complex assembly"/>
    <property type="evidence" value="ECO:0007669"/>
    <property type="project" value="UniProtKB-ARBA"/>
</dbReference>
<feature type="disulfide bond" evidence="13">
    <location>
        <begin position="158"/>
        <end position="176"/>
    </location>
</feature>
<protein>
    <recommendedName>
        <fullName evidence="14">Tetraspanin</fullName>
    </recommendedName>
</protein>
<dbReference type="Pfam" id="PF00335">
    <property type="entry name" value="Tetraspanin"/>
    <property type="match status" value="1"/>
</dbReference>
<comment type="caution">
    <text evidence="14">Lacks conserved residue(s) required for the propagation of feature annotation.</text>
</comment>
<proteinExistence type="inferred from homology"/>
<dbReference type="GO" id="GO:0005737">
    <property type="term" value="C:cytoplasm"/>
    <property type="evidence" value="ECO:0007669"/>
    <property type="project" value="UniProtKB-SubCell"/>
</dbReference>
<evidence type="ECO:0000256" key="3">
    <source>
        <dbReference type="ARBA" id="ARBA00004651"/>
    </source>
</evidence>
<dbReference type="GO" id="GO:0046930">
    <property type="term" value="C:pore complex"/>
    <property type="evidence" value="ECO:0007669"/>
    <property type="project" value="UniProtKB-ARBA"/>
</dbReference>
<dbReference type="PRINTS" id="PR00259">
    <property type="entry name" value="TMFOUR"/>
</dbReference>
<dbReference type="AlphaFoldDB" id="A0A8B7N0P4"/>
<evidence type="ECO:0000256" key="2">
    <source>
        <dbReference type="ARBA" id="ARBA00004536"/>
    </source>
</evidence>